<keyword evidence="11" id="KW-0430">Lectin</keyword>
<evidence type="ECO:0000256" key="8">
    <source>
        <dbReference type="ARBA" id="ARBA00022679"/>
    </source>
</evidence>
<dbReference type="InterPro" id="IPR000719">
    <property type="entry name" value="Prot_kinase_dom"/>
</dbReference>
<evidence type="ECO:0000256" key="20">
    <source>
        <dbReference type="SAM" id="MobiDB-lite"/>
    </source>
</evidence>
<dbReference type="PANTHER" id="PTHR27007">
    <property type="match status" value="1"/>
</dbReference>
<dbReference type="InterPro" id="IPR011009">
    <property type="entry name" value="Kinase-like_dom_sf"/>
</dbReference>
<name>A0A6N2NAR2_SALVM</name>
<keyword evidence="10" id="KW-0732">Signal</keyword>
<feature type="domain" description="Protein kinase" evidence="22">
    <location>
        <begin position="489"/>
        <end position="771"/>
    </location>
</feature>
<sequence length="817" mass="88704">MTFTTTCDHITVLCEPSKARKTKKGSYSPTKITVTYGHVSSPGLHLSSSALLGFPQAHIIPFFPFLLPPLFRFQSFLEKTREAFSISLSSPLQEASKFYDVLMSLSCRTSDIGTLRLPLFLLLCLGLLLRTKATSTDFDFGTLTLSSLKLLGDAHLNNGNVRLTRDLAVPNSGAGKVLYSKPVRFRQPSTHDITSFSTFFSFSVTNLNPSSIGGGLAFVISPESDTLGAAGGFLGLLSINDVPESASGFVAVEFDTLMDVEFKDINGNHVGLDLNSMVSTQTADLGAINIDLKSGDLVNAWIDYDGASQSFNISVSYSNLKPKEPLLSFSLDLDQYVDDFMYVGFSGSTQGSTEVHSIEWWSFRSSFQSSVGSESSSSVPPPPTASLMNPTANSVKSPPPSLAPSGLESVSGKSAKSDSCHNQLCKQGAGAVAGVVTASAFFVIFSGALIWVFFKRSKRVKQSGSFASEVIKMPKEFSYRELKSATKCFHENRIIGHGAFGIVYKGILPENGDIVAVKRCSHNSQGKNEFLSELSIIGTLRHRNLVRLQGWCHEKGEILLVYDLMPNGSLDKALFEARTPLPWPQRRKVLLGVASALAYLHQECENQVIHRDIKASNIMLDEGFNARLGDFGLARQVEHDKSPDATVAAGTMGYLAPEYLLTGRATEKTDVFSYGAVVLEVASGRRPIEKETSRVGKVAVNGNLVEWVWNLHRDGRLLAAADDRLEGQFDENEMRRVLLVGLACSHPDPMARPTMRGAVQMLVGEAEVPLVPRARPTMSFSTSHLLLSLQDSVSDCNGMITICSSSSENSFIGGHLV</sequence>
<dbReference type="EMBL" id="CAADRP010002185">
    <property type="protein sequence ID" value="VFU63078.1"/>
    <property type="molecule type" value="Genomic_DNA"/>
</dbReference>
<evidence type="ECO:0000256" key="2">
    <source>
        <dbReference type="ARBA" id="ARBA00007606"/>
    </source>
</evidence>
<feature type="transmembrane region" description="Helical" evidence="21">
    <location>
        <begin position="429"/>
        <end position="454"/>
    </location>
</feature>
<feature type="binding site" evidence="19">
    <location>
        <position position="518"/>
    </location>
    <ligand>
        <name>ATP</name>
        <dbReference type="ChEBI" id="CHEBI:30616"/>
    </ligand>
</feature>
<evidence type="ECO:0000256" key="21">
    <source>
        <dbReference type="SAM" id="Phobius"/>
    </source>
</evidence>
<dbReference type="InterPro" id="IPR050528">
    <property type="entry name" value="L-type_Lectin-RKs"/>
</dbReference>
<dbReference type="PROSITE" id="PS00108">
    <property type="entry name" value="PROTEIN_KINASE_ST"/>
    <property type="match status" value="1"/>
</dbReference>
<keyword evidence="9 21" id="KW-0812">Transmembrane</keyword>
<dbReference type="InterPro" id="IPR013320">
    <property type="entry name" value="ConA-like_dom_sf"/>
</dbReference>
<keyword evidence="18" id="KW-0325">Glycoprotein</keyword>
<evidence type="ECO:0000313" key="23">
    <source>
        <dbReference type="EMBL" id="VFU63078.1"/>
    </source>
</evidence>
<dbReference type="Gene3D" id="2.60.120.200">
    <property type="match status" value="1"/>
</dbReference>
<keyword evidence="16 21" id="KW-0472">Membrane</keyword>
<evidence type="ECO:0000256" key="10">
    <source>
        <dbReference type="ARBA" id="ARBA00022729"/>
    </source>
</evidence>
<keyword evidence="6" id="KW-1003">Cell membrane</keyword>
<keyword evidence="12 19" id="KW-0547">Nucleotide-binding</keyword>
<dbReference type="GO" id="GO:0004674">
    <property type="term" value="F:protein serine/threonine kinase activity"/>
    <property type="evidence" value="ECO:0007669"/>
    <property type="project" value="UniProtKB-KW"/>
</dbReference>
<evidence type="ECO:0000259" key="22">
    <source>
        <dbReference type="PROSITE" id="PS50011"/>
    </source>
</evidence>
<dbReference type="PROSITE" id="PS00107">
    <property type="entry name" value="PROTEIN_KINASE_ATP"/>
    <property type="match status" value="1"/>
</dbReference>
<evidence type="ECO:0000256" key="6">
    <source>
        <dbReference type="ARBA" id="ARBA00022475"/>
    </source>
</evidence>
<dbReference type="InterPro" id="IPR017441">
    <property type="entry name" value="Protein_kinase_ATP_BS"/>
</dbReference>
<proteinExistence type="inferred from homology"/>
<evidence type="ECO:0000256" key="11">
    <source>
        <dbReference type="ARBA" id="ARBA00022734"/>
    </source>
</evidence>
<dbReference type="Pfam" id="PF00139">
    <property type="entry name" value="Lectin_legB"/>
    <property type="match status" value="1"/>
</dbReference>
<dbReference type="CDD" id="cd06899">
    <property type="entry name" value="lectin_legume_LecRK_Arcelin_ConA"/>
    <property type="match status" value="1"/>
</dbReference>
<dbReference type="InterPro" id="IPR001220">
    <property type="entry name" value="Legume_lectin_dom"/>
</dbReference>
<dbReference type="SMART" id="SM00220">
    <property type="entry name" value="S_TKc"/>
    <property type="match status" value="1"/>
</dbReference>
<dbReference type="FunFam" id="3.30.200.20:FF:000372">
    <property type="entry name" value="L-type lectin-domain containing receptor kinase VIII.1"/>
    <property type="match status" value="1"/>
</dbReference>
<dbReference type="InterPro" id="IPR019825">
    <property type="entry name" value="Lectin_legB_Mn/Ca_BS"/>
</dbReference>
<evidence type="ECO:0000256" key="7">
    <source>
        <dbReference type="ARBA" id="ARBA00022527"/>
    </source>
</evidence>
<evidence type="ECO:0000256" key="12">
    <source>
        <dbReference type="ARBA" id="ARBA00022741"/>
    </source>
</evidence>
<evidence type="ECO:0000256" key="5">
    <source>
        <dbReference type="ARBA" id="ARBA00012513"/>
    </source>
</evidence>
<dbReference type="FunFam" id="1.10.510.10:FF:000342">
    <property type="entry name" value="L-type lectin-domain containing receptor kinase VIII.1"/>
    <property type="match status" value="1"/>
</dbReference>
<dbReference type="FunFam" id="2.60.120.200:FF:000141">
    <property type="entry name" value="L-type lectin-domain containing receptor kinase VIII.1"/>
    <property type="match status" value="1"/>
</dbReference>
<dbReference type="AlphaFoldDB" id="A0A6N2NAR2"/>
<keyword evidence="14 19" id="KW-0067">ATP-binding</keyword>
<comment type="subcellular location">
    <subcellularLocation>
        <location evidence="1">Cell membrane</location>
        <topology evidence="1">Single-pass type I membrane protein</topology>
    </subcellularLocation>
</comment>
<evidence type="ECO:0000256" key="9">
    <source>
        <dbReference type="ARBA" id="ARBA00022692"/>
    </source>
</evidence>
<evidence type="ECO:0000256" key="19">
    <source>
        <dbReference type="PROSITE-ProRule" id="PRU10141"/>
    </source>
</evidence>
<dbReference type="GO" id="GO:0005524">
    <property type="term" value="F:ATP binding"/>
    <property type="evidence" value="ECO:0007669"/>
    <property type="project" value="UniProtKB-UniRule"/>
</dbReference>
<dbReference type="GO" id="GO:0002229">
    <property type="term" value="P:defense response to oomycetes"/>
    <property type="evidence" value="ECO:0007669"/>
    <property type="project" value="UniProtKB-ARBA"/>
</dbReference>
<evidence type="ECO:0000256" key="16">
    <source>
        <dbReference type="ARBA" id="ARBA00023136"/>
    </source>
</evidence>
<evidence type="ECO:0000256" key="13">
    <source>
        <dbReference type="ARBA" id="ARBA00022777"/>
    </source>
</evidence>
<comment type="similarity">
    <text evidence="2">Belongs to the leguminous lectin family.</text>
</comment>
<evidence type="ECO:0000256" key="3">
    <source>
        <dbReference type="ARBA" id="ARBA00008536"/>
    </source>
</evidence>
<dbReference type="PROSITE" id="PS00307">
    <property type="entry name" value="LECTIN_LEGUME_BETA"/>
    <property type="match status" value="1"/>
</dbReference>
<dbReference type="Gene3D" id="1.10.510.10">
    <property type="entry name" value="Transferase(Phosphotransferase) domain 1"/>
    <property type="match status" value="1"/>
</dbReference>
<keyword evidence="15 21" id="KW-1133">Transmembrane helix</keyword>
<keyword evidence="17" id="KW-0675">Receptor</keyword>
<feature type="compositionally biased region" description="Polar residues" evidence="20">
    <location>
        <begin position="387"/>
        <end position="396"/>
    </location>
</feature>
<dbReference type="CDD" id="cd14066">
    <property type="entry name" value="STKc_IRAK"/>
    <property type="match status" value="1"/>
</dbReference>
<evidence type="ECO:0000256" key="15">
    <source>
        <dbReference type="ARBA" id="ARBA00022989"/>
    </source>
</evidence>
<gene>
    <name evidence="23" type="ORF">SVIM_LOCUS479476</name>
</gene>
<evidence type="ECO:0000256" key="17">
    <source>
        <dbReference type="ARBA" id="ARBA00023170"/>
    </source>
</evidence>
<dbReference type="Pfam" id="PF00069">
    <property type="entry name" value="Pkinase"/>
    <property type="match status" value="1"/>
</dbReference>
<dbReference type="InterPro" id="IPR008271">
    <property type="entry name" value="Ser/Thr_kinase_AS"/>
</dbReference>
<keyword evidence="13" id="KW-0418">Kinase</keyword>
<dbReference type="Gene3D" id="3.30.200.20">
    <property type="entry name" value="Phosphorylase Kinase, domain 1"/>
    <property type="match status" value="1"/>
</dbReference>
<dbReference type="SUPFAM" id="SSF49899">
    <property type="entry name" value="Concanavalin A-like lectins/glucanases"/>
    <property type="match status" value="1"/>
</dbReference>
<comment type="similarity">
    <text evidence="3">In the N-terminal section; belongs to the leguminous lectin family.</text>
</comment>
<accession>A0A6N2NAR2</accession>
<comment type="similarity">
    <text evidence="4">In the C-terminal section; belongs to the protein kinase superfamily. Ser/Thr protein kinase family.</text>
</comment>
<organism evidence="23">
    <name type="scientific">Salix viminalis</name>
    <name type="common">Common osier</name>
    <name type="synonym">Basket willow</name>
    <dbReference type="NCBI Taxonomy" id="40686"/>
    <lineage>
        <taxon>Eukaryota</taxon>
        <taxon>Viridiplantae</taxon>
        <taxon>Streptophyta</taxon>
        <taxon>Embryophyta</taxon>
        <taxon>Tracheophyta</taxon>
        <taxon>Spermatophyta</taxon>
        <taxon>Magnoliopsida</taxon>
        <taxon>eudicotyledons</taxon>
        <taxon>Gunneridae</taxon>
        <taxon>Pentapetalae</taxon>
        <taxon>rosids</taxon>
        <taxon>fabids</taxon>
        <taxon>Malpighiales</taxon>
        <taxon>Salicaceae</taxon>
        <taxon>Saliceae</taxon>
        <taxon>Salix</taxon>
    </lineage>
</organism>
<evidence type="ECO:0000256" key="14">
    <source>
        <dbReference type="ARBA" id="ARBA00022840"/>
    </source>
</evidence>
<keyword evidence="8" id="KW-0808">Transferase</keyword>
<dbReference type="SUPFAM" id="SSF56112">
    <property type="entry name" value="Protein kinase-like (PK-like)"/>
    <property type="match status" value="1"/>
</dbReference>
<dbReference type="EC" id="2.7.11.1" evidence="5"/>
<protein>
    <recommendedName>
        <fullName evidence="5">non-specific serine/threonine protein kinase</fullName>
        <ecNumber evidence="5">2.7.11.1</ecNumber>
    </recommendedName>
</protein>
<dbReference type="GO" id="GO:0005886">
    <property type="term" value="C:plasma membrane"/>
    <property type="evidence" value="ECO:0007669"/>
    <property type="project" value="UniProtKB-SubCell"/>
</dbReference>
<evidence type="ECO:0000256" key="18">
    <source>
        <dbReference type="ARBA" id="ARBA00023180"/>
    </source>
</evidence>
<evidence type="ECO:0000256" key="1">
    <source>
        <dbReference type="ARBA" id="ARBA00004251"/>
    </source>
</evidence>
<reference evidence="23" key="1">
    <citation type="submission" date="2019-03" db="EMBL/GenBank/DDBJ databases">
        <authorList>
            <person name="Mank J."/>
            <person name="Almeida P."/>
        </authorList>
    </citation>
    <scope>NUCLEOTIDE SEQUENCE</scope>
    <source>
        <strain evidence="23">78183</strain>
    </source>
</reference>
<feature type="region of interest" description="Disordered" evidence="20">
    <location>
        <begin position="373"/>
        <end position="414"/>
    </location>
</feature>
<keyword evidence="7" id="KW-0723">Serine/threonine-protein kinase</keyword>
<evidence type="ECO:0000256" key="4">
    <source>
        <dbReference type="ARBA" id="ARBA00010217"/>
    </source>
</evidence>
<dbReference type="GO" id="GO:0030246">
    <property type="term" value="F:carbohydrate binding"/>
    <property type="evidence" value="ECO:0007669"/>
    <property type="project" value="UniProtKB-KW"/>
</dbReference>
<dbReference type="PROSITE" id="PS50011">
    <property type="entry name" value="PROTEIN_KINASE_DOM"/>
    <property type="match status" value="1"/>
</dbReference>